<dbReference type="GO" id="GO:0046872">
    <property type="term" value="F:metal ion binding"/>
    <property type="evidence" value="ECO:0007669"/>
    <property type="project" value="UniProtKB-KW"/>
</dbReference>
<dbReference type="PANTHER" id="PTHR46017">
    <property type="entry name" value="ALPHA-MANNOSIDASE 2C1"/>
    <property type="match status" value="1"/>
</dbReference>
<gene>
    <name evidence="6" type="ORF">TCARB_0610</name>
</gene>
<keyword evidence="4 6" id="KW-0326">Glycosidase</keyword>
<dbReference type="PANTHER" id="PTHR46017:SF1">
    <property type="entry name" value="ALPHA-MANNOSIDASE 2C1"/>
    <property type="match status" value="1"/>
</dbReference>
<keyword evidence="2" id="KW-0479">Metal-binding</keyword>
<dbReference type="GO" id="GO:0004559">
    <property type="term" value="F:alpha-mannosidase activity"/>
    <property type="evidence" value="ECO:0007669"/>
    <property type="project" value="UniProtKB-EC"/>
</dbReference>
<dbReference type="SMART" id="SM00872">
    <property type="entry name" value="Alpha-mann_mid"/>
    <property type="match status" value="1"/>
</dbReference>
<evidence type="ECO:0000256" key="4">
    <source>
        <dbReference type="ARBA" id="ARBA00023295"/>
    </source>
</evidence>
<reference evidence="7" key="1">
    <citation type="book" date="2010" name="EXTREMOPHILES" publisher="0:0-0">
        <title>Complete genome sequences of ten hyperthermophilic archaea reveal their metabolic capabilities and possible ecological roles.</title>
        <editorList>
            <person name="?"/>
        </editorList>
        <authorList>
            <person name="Ravin N.V."/>
            <person name="Mardanov A.V."/>
            <person name="Bonch-Osmolovskaya E.A."/>
            <person name="Skryabin K.G."/>
        </authorList>
    </citation>
    <scope>NUCLEOTIDE SEQUENCE [LARGE SCALE GENOMIC DNA]</scope>
    <source>
        <strain evidence="7">1505</strain>
    </source>
</reference>
<dbReference type="Gene3D" id="3.20.110.10">
    <property type="entry name" value="Glycoside hydrolase 38, N terminal domain"/>
    <property type="match status" value="1"/>
</dbReference>
<evidence type="ECO:0000313" key="6">
    <source>
        <dbReference type="EMBL" id="AJB41666.1"/>
    </source>
</evidence>
<dbReference type="InterPro" id="IPR041147">
    <property type="entry name" value="GH38_C"/>
</dbReference>
<dbReference type="InterPro" id="IPR000602">
    <property type="entry name" value="Glyco_hydro_38_N"/>
</dbReference>
<dbReference type="GO" id="GO:0030246">
    <property type="term" value="F:carbohydrate binding"/>
    <property type="evidence" value="ECO:0007669"/>
    <property type="project" value="InterPro"/>
</dbReference>
<dbReference type="SUPFAM" id="SSF74650">
    <property type="entry name" value="Galactose mutarotase-like"/>
    <property type="match status" value="1"/>
</dbReference>
<dbReference type="FunFam" id="3.20.110.10:FF:000002">
    <property type="entry name" value="alpha-mannosidase 2C1 isoform X1"/>
    <property type="match status" value="1"/>
</dbReference>
<dbReference type="Pfam" id="PF07748">
    <property type="entry name" value="Glyco_hydro_38C"/>
    <property type="match status" value="1"/>
</dbReference>
<dbReference type="KEGG" id="tcb:TCARB_0610"/>
<dbReference type="Pfam" id="PF09261">
    <property type="entry name" value="Alpha-mann_mid"/>
    <property type="match status" value="1"/>
</dbReference>
<feature type="domain" description="Glycoside hydrolase family 38 central" evidence="5">
    <location>
        <begin position="523"/>
        <end position="600"/>
    </location>
</feature>
<dbReference type="GO" id="GO:0006013">
    <property type="term" value="P:mannose metabolic process"/>
    <property type="evidence" value="ECO:0007669"/>
    <property type="project" value="InterPro"/>
</dbReference>
<dbReference type="InterPro" id="IPR011330">
    <property type="entry name" value="Glyco_hydro/deAcase_b/a-brl"/>
</dbReference>
<comment type="similarity">
    <text evidence="1">Belongs to the glycosyl hydrolase 38 family.</text>
</comment>
<dbReference type="InterPro" id="IPR027291">
    <property type="entry name" value="Glyco_hydro_38_N_sf"/>
</dbReference>
<accession>A0A3G1A4T5</accession>
<dbReference type="InterPro" id="IPR015341">
    <property type="entry name" value="Glyco_hydro_38_cen"/>
</dbReference>
<dbReference type="InterPro" id="IPR011013">
    <property type="entry name" value="Gal_mutarotase_sf_dom"/>
</dbReference>
<proteinExistence type="inferred from homology"/>
<sequence length="1035" mass="118366">MKLWDAERRLFDLLSASVQRFIPLQIWRLNGREVFLPIHIQAEPDRIYLLETRARVPPTDYKWFFKVVLGGNATLEVDDKLYGGIDDAHTYFPMEPGTRNIRMRVSIRRMFGYHDWSLCLRRAFLVEVYPRAFYLSLNLLSLLDYVRSLPSGDQLRMKLEETLFNALRDISVTPSIQQLTAALSLLYETVEGVPRGDIPRKYGDYSWLSGVYGAGVLAGKLRDISAVDINELREAIDRIEERILPVLDSLSKENTLSGEILALGHSHIDAAWLWPFRETREKVARTFSNMIQLLKNYNEAVYAQSSALYYEWIEEDYPDVFEEIKRLVKEGKWIPVGGMWIESDTQLVGGESLARQFLYGQRHFYSRFGRTCSIGWIPDSFGFAFSLPQLLLKSGLKVFVTHKPLWNDTNTFPYHSFLWKGVDGSTIPVQILLNSYNEMLTPNSIRDYWTKYKEKDSAPFIPYAYGYGDGGGGPTIEMLERFPFLSKVPGLPRIKPFSEKDYLEKIEKVRDGLPVWNNELYVEYHRGTYTTNLPVKELMWRAEKNLYIAELVATASYLKTREDYARRLERIWKTVLLNQFHDVLPGSSIMEVYDEATRELTRAIQELADITKEGLQSLTNGGSGNVGFFNPLPWGRKAIVSVPRHLQPKGARCQDNGKELLVEVELPPAGYRSMEIGESKCEPRGSIIVEEKDDGVLVNNGVLELFVASNGEIKYLKLVPSGREILSYPSNSLRIHVDKPGVFDAWELTDDFLTQWEDTVTVSKPRIVSNGPLQACIEYEKSYKKSRIKQTICVYDSSPVVEVKTRLEWYDKGYLLKAWFKPSFKPLRAVFETPYGVVERSPSWKTSWDKAKFESPALRWVDISNGEVGFAVISPSRHGYSVSEEAVSLSLIKSPLFPNPWSDLGEFEFTYYIYPHLGGYEEARVPFVSSEVLYDPVIFDTGSPAGMAESFIEIEPPEVLLGAFKKSEDGDGVVIRLYNPQSRNVKTRVKLNAVFREAVEVDIPELNSLGKIETRDGEILVEMAPYEVKTIKLLK</sequence>
<dbReference type="SUPFAM" id="SSF88713">
    <property type="entry name" value="Glycoside hydrolase/deacetylase"/>
    <property type="match status" value="1"/>
</dbReference>
<dbReference type="CDD" id="cd10789">
    <property type="entry name" value="GH38N_AMII_ER_cytosolic"/>
    <property type="match status" value="1"/>
</dbReference>
<dbReference type="GO" id="GO:0009313">
    <property type="term" value="P:oligosaccharide catabolic process"/>
    <property type="evidence" value="ECO:0007669"/>
    <property type="project" value="TreeGrafter"/>
</dbReference>
<evidence type="ECO:0000256" key="1">
    <source>
        <dbReference type="ARBA" id="ARBA00009792"/>
    </source>
</evidence>
<keyword evidence="3 6" id="KW-0378">Hydrolase</keyword>
<dbReference type="EC" id="3.2.1.24" evidence="6"/>
<dbReference type="SUPFAM" id="SSF88688">
    <property type="entry name" value="Families 57/38 glycoside transferase middle domain"/>
    <property type="match status" value="1"/>
</dbReference>
<evidence type="ECO:0000259" key="5">
    <source>
        <dbReference type="SMART" id="SM00872"/>
    </source>
</evidence>
<evidence type="ECO:0000313" key="7">
    <source>
        <dbReference type="Proteomes" id="UP000266720"/>
    </source>
</evidence>
<dbReference type="Gene3D" id="1.20.1270.50">
    <property type="entry name" value="Glycoside hydrolase family 38, central domain"/>
    <property type="match status" value="1"/>
</dbReference>
<dbReference type="AlphaFoldDB" id="A0A3G1A4T5"/>
<evidence type="ECO:0000256" key="3">
    <source>
        <dbReference type="ARBA" id="ARBA00022801"/>
    </source>
</evidence>
<dbReference type="STRING" id="697581.TCARB_0610"/>
<dbReference type="EMBL" id="CP007493">
    <property type="protein sequence ID" value="AJB41666.1"/>
    <property type="molecule type" value="Genomic_DNA"/>
</dbReference>
<dbReference type="GeneID" id="16574169"/>
<organism evidence="6 7">
    <name type="scientific">Thermofilum adornatum 1505</name>
    <dbReference type="NCBI Taxonomy" id="697581"/>
    <lineage>
        <taxon>Archaea</taxon>
        <taxon>Thermoproteota</taxon>
        <taxon>Thermoprotei</taxon>
        <taxon>Thermofilales</taxon>
        <taxon>Thermofilaceae</taxon>
        <taxon>Thermofilum</taxon>
    </lineage>
</organism>
<dbReference type="Gene3D" id="2.70.98.30">
    <property type="entry name" value="Golgi alpha-mannosidase II, domain 4"/>
    <property type="match status" value="1"/>
</dbReference>
<dbReference type="Gene3D" id="2.60.40.2220">
    <property type="match status" value="1"/>
</dbReference>
<dbReference type="InterPro" id="IPR037094">
    <property type="entry name" value="Glyco_hydro_38_cen_sf"/>
</dbReference>
<dbReference type="RefSeq" id="WP_020963170.1">
    <property type="nucleotide sequence ID" value="NZ_CP007493.1"/>
</dbReference>
<dbReference type="Pfam" id="PF01074">
    <property type="entry name" value="Glyco_hydro_38N"/>
    <property type="match status" value="1"/>
</dbReference>
<dbReference type="InterPro" id="IPR028995">
    <property type="entry name" value="Glyco_hydro_57/38_cen_sf"/>
</dbReference>
<dbReference type="Pfam" id="PF17677">
    <property type="entry name" value="Glyco_hydro38C2"/>
    <property type="match status" value="1"/>
</dbReference>
<name>A0A3G1A4T5_9CREN</name>
<dbReference type="Proteomes" id="UP000266720">
    <property type="component" value="Chromosome"/>
</dbReference>
<protein>
    <submittedName>
        <fullName evidence="6">Alpha-mannosidase</fullName>
        <ecNumber evidence="6">3.2.1.24</ecNumber>
    </submittedName>
</protein>
<dbReference type="GeneID" id="25406058"/>
<dbReference type="InterPro" id="IPR011682">
    <property type="entry name" value="Glyco_hydro_38_C"/>
</dbReference>
<evidence type="ECO:0000256" key="2">
    <source>
        <dbReference type="ARBA" id="ARBA00022723"/>
    </source>
</evidence>